<dbReference type="GO" id="GO:0005525">
    <property type="term" value="F:GTP binding"/>
    <property type="evidence" value="ECO:0007669"/>
    <property type="project" value="InterPro"/>
</dbReference>
<dbReference type="Proteomes" id="UP000295604">
    <property type="component" value="Unassembled WGS sequence"/>
</dbReference>
<dbReference type="EMBL" id="QAPF01000181">
    <property type="protein sequence ID" value="TEA13924.1"/>
    <property type="molecule type" value="Genomic_DNA"/>
</dbReference>
<dbReference type="SUPFAM" id="SSF52540">
    <property type="entry name" value="P-loop containing nucleoside triphosphate hydrolases"/>
    <property type="match status" value="1"/>
</dbReference>
<keyword evidence="4" id="KW-1185">Reference proteome</keyword>
<feature type="compositionally biased region" description="Polar residues" evidence="1">
    <location>
        <begin position="353"/>
        <end position="369"/>
    </location>
</feature>
<feature type="compositionally biased region" description="Basic and acidic residues" evidence="1">
    <location>
        <begin position="315"/>
        <end position="327"/>
    </location>
</feature>
<reference evidence="3 4" key="1">
    <citation type="submission" date="2018-11" db="EMBL/GenBank/DDBJ databases">
        <title>Genome sequence and assembly of Colletotrichum sidae.</title>
        <authorList>
            <person name="Gan P."/>
            <person name="Shirasu K."/>
        </authorList>
    </citation>
    <scope>NUCLEOTIDE SEQUENCE [LARGE SCALE GENOMIC DNA]</scope>
    <source>
        <strain evidence="3 4">CBS 518.97</strain>
    </source>
</reference>
<evidence type="ECO:0000313" key="4">
    <source>
        <dbReference type="Proteomes" id="UP000295604"/>
    </source>
</evidence>
<sequence>MSHKRSHAPRWWENRSHSDSDGERETVRTIASDEESLSDSEDREKGDEAAENSAEAPKGLGVPRETDIFIACMGVTGSGKSSFISGYCGQQVKVGHELNSCTSVVEVFPFELSPGQTVYLIDTPGFDDTERSDTDVLRAIAHWLNESYKNKVLLRGIIYFHRILDVRMQGSAKKNILMFKKLCGNDALRNVALVTSMWDKVPKPEAEARERQLVETPHMALRHDNTAASALAVARRLVDGGGPPVKLDVQDEMIDRRKLLDQTEAWQELEAEPEQQQQQQHRGDADEDAGAGADAVDDGAVTAGLGGFVSRTVGVRRDQHRTPKPRELLPLPRHALIGRLGRGPTTLDPAWTQPGSTSRWSGSGLSVSDFSKHSVSDSARLSGIWPSPSRDKSTGPSAEAVSSISRGIFTPVSAGSSTGASAGPPASQQSGTAAAWALGEHASPFEWE</sequence>
<dbReference type="InterPro" id="IPR006073">
    <property type="entry name" value="GTP-bd"/>
</dbReference>
<evidence type="ECO:0000256" key="1">
    <source>
        <dbReference type="SAM" id="MobiDB-lite"/>
    </source>
</evidence>
<feature type="domain" description="G" evidence="2">
    <location>
        <begin position="70"/>
        <end position="136"/>
    </location>
</feature>
<evidence type="ECO:0000259" key="2">
    <source>
        <dbReference type="Pfam" id="PF01926"/>
    </source>
</evidence>
<feature type="compositionally biased region" description="Basic and acidic residues" evidence="1">
    <location>
        <begin position="10"/>
        <end position="27"/>
    </location>
</feature>
<feature type="region of interest" description="Disordered" evidence="1">
    <location>
        <begin position="314"/>
        <end position="448"/>
    </location>
</feature>
<dbReference type="Gene3D" id="3.40.50.300">
    <property type="entry name" value="P-loop containing nucleotide triphosphate hydrolases"/>
    <property type="match status" value="1"/>
</dbReference>
<accession>A0A4R8T8Z8</accession>
<organism evidence="3 4">
    <name type="scientific">Colletotrichum sidae</name>
    <dbReference type="NCBI Taxonomy" id="1347389"/>
    <lineage>
        <taxon>Eukaryota</taxon>
        <taxon>Fungi</taxon>
        <taxon>Dikarya</taxon>
        <taxon>Ascomycota</taxon>
        <taxon>Pezizomycotina</taxon>
        <taxon>Sordariomycetes</taxon>
        <taxon>Hypocreomycetidae</taxon>
        <taxon>Glomerellales</taxon>
        <taxon>Glomerellaceae</taxon>
        <taxon>Colletotrichum</taxon>
        <taxon>Colletotrichum orbiculare species complex</taxon>
    </lineage>
</organism>
<dbReference type="AlphaFoldDB" id="A0A4R8T8Z8"/>
<protein>
    <recommendedName>
        <fullName evidence="2">G domain-containing protein</fullName>
    </recommendedName>
</protein>
<dbReference type="Pfam" id="PF01926">
    <property type="entry name" value="MMR_HSR1"/>
    <property type="match status" value="1"/>
</dbReference>
<dbReference type="InterPro" id="IPR027417">
    <property type="entry name" value="P-loop_NTPase"/>
</dbReference>
<gene>
    <name evidence="3" type="ORF">C8034_v003990</name>
</gene>
<feature type="compositionally biased region" description="Polar residues" evidence="1">
    <location>
        <begin position="394"/>
        <end position="405"/>
    </location>
</feature>
<name>A0A4R8T8Z8_9PEZI</name>
<proteinExistence type="predicted"/>
<feature type="region of interest" description="Disordered" evidence="1">
    <location>
        <begin position="268"/>
        <end position="295"/>
    </location>
</feature>
<feature type="region of interest" description="Disordered" evidence="1">
    <location>
        <begin position="1"/>
        <end position="60"/>
    </location>
</feature>
<comment type="caution">
    <text evidence="3">The sequence shown here is derived from an EMBL/GenBank/DDBJ whole genome shotgun (WGS) entry which is preliminary data.</text>
</comment>
<feature type="compositionally biased region" description="Low complexity" evidence="1">
    <location>
        <begin position="410"/>
        <end position="427"/>
    </location>
</feature>
<evidence type="ECO:0000313" key="3">
    <source>
        <dbReference type="EMBL" id="TEA13924.1"/>
    </source>
</evidence>